<dbReference type="InterPro" id="IPR020845">
    <property type="entry name" value="AMP-binding_CS"/>
</dbReference>
<dbReference type="AlphaFoldDB" id="A0A1H2PSQ9"/>
<organism evidence="5 6">
    <name type="scientific">Chitinasiproducens palmae</name>
    <dbReference type="NCBI Taxonomy" id="1770053"/>
    <lineage>
        <taxon>Bacteria</taxon>
        <taxon>Pseudomonadati</taxon>
        <taxon>Pseudomonadota</taxon>
        <taxon>Betaproteobacteria</taxon>
        <taxon>Burkholderiales</taxon>
        <taxon>Burkholderiaceae</taxon>
        <taxon>Chitinasiproducens</taxon>
    </lineage>
</organism>
<evidence type="ECO:0000313" key="6">
    <source>
        <dbReference type="Proteomes" id="UP000243719"/>
    </source>
</evidence>
<dbReference type="PROSITE" id="PS00455">
    <property type="entry name" value="AMP_BINDING"/>
    <property type="match status" value="1"/>
</dbReference>
<evidence type="ECO:0000256" key="1">
    <source>
        <dbReference type="ARBA" id="ARBA00006432"/>
    </source>
</evidence>
<accession>A0A1H2PSQ9</accession>
<dbReference type="RefSeq" id="WP_091909990.1">
    <property type="nucleotide sequence ID" value="NZ_FNLO01000009.1"/>
</dbReference>
<sequence length="644" mass="68996">MAKGEDADVSSTQAELEYWAEQARRIEWQAFPRTILDDAGGDGPAARWFPDGQTNLCFNAVDRHAQARPEAVALRHVSSETNETGHYTYAQLRDEVCAVAAMLVTLGVGQGDRVLIYMPMIPQAVFAMLACARIGAVHVVVFGGFATDSLAARIADAKPAAVLTADAGSRGGKIIPYKPLLDAALARVPECTPSVVVYDRQLADAPHTDRRDFDWMTLRSRCAGRPIDCVWLPSGAPSYVLHTSGTTGTPKGVQRDVGGYAVALATAAAQVFHADRSDVFFTASDIGWVVGHSFIVYAPLLIGATTLLYEGTPLHPDPNVLWRICAEHRVTLFYSAPTALRVLRKQAACDPAAHDLSALRGIFVAGEPLDEATAAWIQQASGKPVIDNYWQTETGWPILAVPWHESGAQAGQTSKLGSCGRPQRGYVPVIVDPDSGTPLPAGEKGLLALRAPLPPGCLTTLWQAAARYRDTYWTVGPDRTLYSTFDWAVRDANGDFMILGRTDDIINVAGHRIGTREIEAVLNGHPAIAESAVVGVHDEIKGQTSWAFVVRREQPADGVSRDDVELAASAGSAVDRSLGAIARPSRVIVVPALPKTRSGKVVRRSLQAVSEGRDVGDISTVDDARVLDAVRAALASPDARLSTI</sequence>
<dbReference type="InterPro" id="IPR045851">
    <property type="entry name" value="AMP-bd_C_sf"/>
</dbReference>
<dbReference type="InterPro" id="IPR042099">
    <property type="entry name" value="ANL_N_sf"/>
</dbReference>
<dbReference type="Gene3D" id="3.30.300.30">
    <property type="match status" value="1"/>
</dbReference>
<name>A0A1H2PSQ9_9BURK</name>
<dbReference type="OrthoDB" id="9766486at2"/>
<dbReference type="Pfam" id="PF16177">
    <property type="entry name" value="ACAS_N"/>
    <property type="match status" value="1"/>
</dbReference>
<comment type="similarity">
    <text evidence="1">Belongs to the ATP-dependent AMP-binding enzyme family.</text>
</comment>
<dbReference type="Pfam" id="PF00501">
    <property type="entry name" value="AMP-binding"/>
    <property type="match status" value="1"/>
</dbReference>
<dbReference type="InterPro" id="IPR000873">
    <property type="entry name" value="AMP-dep_synth/lig_dom"/>
</dbReference>
<reference evidence="6" key="1">
    <citation type="submission" date="2016-09" db="EMBL/GenBank/DDBJ databases">
        <authorList>
            <person name="Varghese N."/>
            <person name="Submissions S."/>
        </authorList>
    </citation>
    <scope>NUCLEOTIDE SEQUENCE [LARGE SCALE GENOMIC DNA]</scope>
    <source>
        <strain evidence="6">JS23</strain>
    </source>
</reference>
<dbReference type="InterPro" id="IPR012694">
    <property type="entry name" value="Propion_PrpE"/>
</dbReference>
<dbReference type="GO" id="GO:0050218">
    <property type="term" value="F:propionate-CoA ligase activity"/>
    <property type="evidence" value="ECO:0007669"/>
    <property type="project" value="InterPro"/>
</dbReference>
<feature type="domain" description="Acetyl-coenzyme A synthetase N-terminal" evidence="4">
    <location>
        <begin position="13"/>
        <end position="60"/>
    </location>
</feature>
<evidence type="ECO:0000313" key="5">
    <source>
        <dbReference type="EMBL" id="SDV49638.1"/>
    </source>
</evidence>
<dbReference type="PANTHER" id="PTHR43347:SF3">
    <property type="entry name" value="ACYL-COA SYNTHETASE SHORT-CHAIN FAMILY MEMBER 3, MITOCHONDRIAL"/>
    <property type="match status" value="1"/>
</dbReference>
<dbReference type="InterPro" id="IPR032387">
    <property type="entry name" value="ACAS_N"/>
</dbReference>
<evidence type="ECO:0000259" key="4">
    <source>
        <dbReference type="Pfam" id="PF16177"/>
    </source>
</evidence>
<dbReference type="Pfam" id="PF13193">
    <property type="entry name" value="AMP-binding_C"/>
    <property type="match status" value="1"/>
</dbReference>
<dbReference type="STRING" id="1770053.SAMN05216551_10911"/>
<dbReference type="EMBL" id="FNLO01000009">
    <property type="protein sequence ID" value="SDV49638.1"/>
    <property type="molecule type" value="Genomic_DNA"/>
</dbReference>
<dbReference type="PANTHER" id="PTHR43347">
    <property type="entry name" value="ACYL-COA SYNTHETASE"/>
    <property type="match status" value="1"/>
</dbReference>
<gene>
    <name evidence="5" type="ORF">SAMN05216551_10911</name>
</gene>
<keyword evidence="6" id="KW-1185">Reference proteome</keyword>
<feature type="domain" description="AMP-dependent synthetase/ligase" evidence="2">
    <location>
        <begin position="62"/>
        <end position="452"/>
    </location>
</feature>
<dbReference type="GO" id="GO:0019629">
    <property type="term" value="P:propionate catabolic process, 2-methylcitrate cycle"/>
    <property type="evidence" value="ECO:0007669"/>
    <property type="project" value="InterPro"/>
</dbReference>
<evidence type="ECO:0000259" key="3">
    <source>
        <dbReference type="Pfam" id="PF13193"/>
    </source>
</evidence>
<protein>
    <submittedName>
        <fullName evidence="5">Propionyl-CoA synthetase</fullName>
    </submittedName>
</protein>
<proteinExistence type="inferred from homology"/>
<dbReference type="SUPFAM" id="SSF56801">
    <property type="entry name" value="Acetyl-CoA synthetase-like"/>
    <property type="match status" value="1"/>
</dbReference>
<dbReference type="Proteomes" id="UP000243719">
    <property type="component" value="Unassembled WGS sequence"/>
</dbReference>
<dbReference type="NCBIfam" id="TIGR02316">
    <property type="entry name" value="propion_prpE"/>
    <property type="match status" value="1"/>
</dbReference>
<feature type="domain" description="AMP-binding enzyme C-terminal" evidence="3">
    <location>
        <begin position="517"/>
        <end position="600"/>
    </location>
</feature>
<dbReference type="Gene3D" id="3.40.50.12780">
    <property type="entry name" value="N-terminal domain of ligase-like"/>
    <property type="match status" value="1"/>
</dbReference>
<evidence type="ECO:0000259" key="2">
    <source>
        <dbReference type="Pfam" id="PF00501"/>
    </source>
</evidence>
<dbReference type="InterPro" id="IPR025110">
    <property type="entry name" value="AMP-bd_C"/>
</dbReference>